<evidence type="ECO:0000256" key="1">
    <source>
        <dbReference type="SAM" id="Phobius"/>
    </source>
</evidence>
<keyword evidence="1" id="KW-1133">Transmembrane helix</keyword>
<gene>
    <name evidence="2" type="ORF">C8E97_0074</name>
</gene>
<reference evidence="2 3" key="1">
    <citation type="submission" date="2018-10" db="EMBL/GenBank/DDBJ databases">
        <title>Sequencing the genomes of 1000 actinobacteria strains.</title>
        <authorList>
            <person name="Klenk H.-P."/>
        </authorList>
    </citation>
    <scope>NUCLEOTIDE SEQUENCE [LARGE SCALE GENOMIC DNA]</scope>
    <source>
        <strain evidence="2 3">DSM 43800</strain>
    </source>
</reference>
<accession>A0A495VT53</accession>
<keyword evidence="1" id="KW-0472">Membrane</keyword>
<evidence type="ECO:0000313" key="3">
    <source>
        <dbReference type="Proteomes" id="UP000282084"/>
    </source>
</evidence>
<keyword evidence="1" id="KW-0812">Transmembrane</keyword>
<keyword evidence="3" id="KW-1185">Reference proteome</keyword>
<protein>
    <submittedName>
        <fullName evidence="2">Uncharacterized protein</fullName>
    </submittedName>
</protein>
<feature type="transmembrane region" description="Helical" evidence="1">
    <location>
        <begin position="40"/>
        <end position="58"/>
    </location>
</feature>
<dbReference type="Proteomes" id="UP000282084">
    <property type="component" value="Unassembled WGS sequence"/>
</dbReference>
<evidence type="ECO:0000313" key="2">
    <source>
        <dbReference type="EMBL" id="RKT51595.1"/>
    </source>
</evidence>
<name>A0A495VT53_9PSEU</name>
<dbReference type="EMBL" id="RBXO01000001">
    <property type="protein sequence ID" value="RKT51595.1"/>
    <property type="molecule type" value="Genomic_DNA"/>
</dbReference>
<dbReference type="RefSeq" id="WP_121000534.1">
    <property type="nucleotide sequence ID" value="NZ_RBXO01000001.1"/>
</dbReference>
<dbReference type="OrthoDB" id="3681611at2"/>
<organism evidence="2 3">
    <name type="scientific">Saccharothrix australiensis</name>
    <dbReference type="NCBI Taxonomy" id="2072"/>
    <lineage>
        <taxon>Bacteria</taxon>
        <taxon>Bacillati</taxon>
        <taxon>Actinomycetota</taxon>
        <taxon>Actinomycetes</taxon>
        <taxon>Pseudonocardiales</taxon>
        <taxon>Pseudonocardiaceae</taxon>
        <taxon>Saccharothrix</taxon>
    </lineage>
</organism>
<sequence length="251" mass="26674">MSEEDLRKGLRAVVADEPPLRFDADALIQRARLARKRRRALVAVGVVTAVLTATVLSLPNALAPHRGHDVDALGQVLTTTSAAPSAAPVVTPPPVTTLERAKYLGAYLMDRFPQVVPGAMKVEADFTDSLKGQPGHVTGFVHFVDEQGSSGVWVQLSGPPLLITRDNFCAGVRCDAPRRQPDGTYLEFATSSSPDHDLVTFSVAHFRANGVVVQVSGYNYDPIGGGQVRDSLPVTAEQLATLATDPNLAAS</sequence>
<comment type="caution">
    <text evidence="2">The sequence shown here is derived from an EMBL/GenBank/DDBJ whole genome shotgun (WGS) entry which is preliminary data.</text>
</comment>
<dbReference type="AlphaFoldDB" id="A0A495VT53"/>
<proteinExistence type="predicted"/>